<dbReference type="EMBL" id="VHLH01000007">
    <property type="protein sequence ID" value="TPW30270.1"/>
    <property type="molecule type" value="Genomic_DNA"/>
</dbReference>
<dbReference type="RefSeq" id="WP_141166121.1">
    <property type="nucleotide sequence ID" value="NZ_VHLH01000007.1"/>
</dbReference>
<evidence type="ECO:0000313" key="2">
    <source>
        <dbReference type="Proteomes" id="UP000320314"/>
    </source>
</evidence>
<dbReference type="Proteomes" id="UP000320314">
    <property type="component" value="Unassembled WGS sequence"/>
</dbReference>
<gene>
    <name evidence="1" type="ORF">FJU11_05960</name>
</gene>
<sequence length="163" mass="19046">MLYDTNPFPEADADRHAIWEMLVSRDIEAFVTSDWSLVQDDFAADRFFGVHGHFLSNPDSWRLSFPTLDAYRDEWLRQSKETADIVFAEPLREALFRVTNMRDIDINGDRALVHKKFDGTLERANGETERLNWQTLYFCSLIDERWKITGFVGYIPHPLSKNG</sequence>
<organism evidence="1 2">
    <name type="scientific">Pararhizobium mangrovi</name>
    <dbReference type="NCBI Taxonomy" id="2590452"/>
    <lineage>
        <taxon>Bacteria</taxon>
        <taxon>Pseudomonadati</taxon>
        <taxon>Pseudomonadota</taxon>
        <taxon>Alphaproteobacteria</taxon>
        <taxon>Hyphomicrobiales</taxon>
        <taxon>Rhizobiaceae</taxon>
        <taxon>Rhizobium/Agrobacterium group</taxon>
        <taxon>Pararhizobium</taxon>
    </lineage>
</organism>
<evidence type="ECO:0000313" key="1">
    <source>
        <dbReference type="EMBL" id="TPW30270.1"/>
    </source>
</evidence>
<name>A0A506U8P8_9HYPH</name>
<evidence type="ECO:0008006" key="3">
    <source>
        <dbReference type="Google" id="ProtNLM"/>
    </source>
</evidence>
<dbReference type="AlphaFoldDB" id="A0A506U8P8"/>
<comment type="caution">
    <text evidence="1">The sequence shown here is derived from an EMBL/GenBank/DDBJ whole genome shotgun (WGS) entry which is preliminary data.</text>
</comment>
<proteinExistence type="predicted"/>
<dbReference type="SUPFAM" id="SSF54427">
    <property type="entry name" value="NTF2-like"/>
    <property type="match status" value="1"/>
</dbReference>
<protein>
    <recommendedName>
        <fullName evidence="3">SnoaL-like domain-containing protein</fullName>
    </recommendedName>
</protein>
<dbReference type="OrthoDB" id="5817554at2"/>
<dbReference type="InterPro" id="IPR032710">
    <property type="entry name" value="NTF2-like_dom_sf"/>
</dbReference>
<accession>A0A506U8P8</accession>
<keyword evidence="2" id="KW-1185">Reference proteome</keyword>
<reference evidence="1 2" key="1">
    <citation type="submission" date="2019-06" db="EMBL/GenBank/DDBJ databases">
        <authorList>
            <person name="Li M."/>
        </authorList>
    </citation>
    <scope>NUCLEOTIDE SEQUENCE [LARGE SCALE GENOMIC DNA]</scope>
    <source>
        <strain evidence="1 2">BGMRC6574</strain>
    </source>
</reference>